<dbReference type="EMBL" id="BMOU01000002">
    <property type="protein sequence ID" value="GGN92880.1"/>
    <property type="molecule type" value="Genomic_DNA"/>
</dbReference>
<reference evidence="1" key="1">
    <citation type="journal article" date="2014" name="Int. J. Syst. Evol. Microbiol.">
        <title>Complete genome sequence of Corynebacterium casei LMG S-19264T (=DSM 44701T), isolated from a smear-ripened cheese.</title>
        <authorList>
            <consortium name="US DOE Joint Genome Institute (JGI-PGF)"/>
            <person name="Walter F."/>
            <person name="Albersmeier A."/>
            <person name="Kalinowski J."/>
            <person name="Ruckert C."/>
        </authorList>
    </citation>
    <scope>NUCLEOTIDE SEQUENCE</scope>
    <source>
        <strain evidence="1">JCM 17820</strain>
    </source>
</reference>
<dbReference type="Pfam" id="PF24430">
    <property type="entry name" value="DUF7553"/>
    <property type="match status" value="1"/>
</dbReference>
<dbReference type="Proteomes" id="UP000605784">
    <property type="component" value="Unassembled WGS sequence"/>
</dbReference>
<gene>
    <name evidence="1" type="ORF">GCM10009030_17610</name>
</gene>
<reference evidence="1" key="2">
    <citation type="submission" date="2020-09" db="EMBL/GenBank/DDBJ databases">
        <authorList>
            <person name="Sun Q."/>
            <person name="Ohkuma M."/>
        </authorList>
    </citation>
    <scope>NUCLEOTIDE SEQUENCE</scope>
    <source>
        <strain evidence="1">JCM 17820</strain>
    </source>
</reference>
<evidence type="ECO:0000313" key="1">
    <source>
        <dbReference type="EMBL" id="GGN92880.1"/>
    </source>
</evidence>
<sequence length="91" mass="10321">MCRRFIRRANRAVLRAIETPPDSGVEDRLDEVAARLWYLAEAHPEPPDPGQVSRLRATLTDLEERVADHRAARLADARHCLAAYGRHLDPV</sequence>
<keyword evidence="2" id="KW-1185">Reference proteome</keyword>
<proteinExistence type="predicted"/>
<dbReference type="AlphaFoldDB" id="A0A830GKR4"/>
<name>A0A830GKR4_9EURY</name>
<comment type="caution">
    <text evidence="1">The sequence shown here is derived from an EMBL/GenBank/DDBJ whole genome shotgun (WGS) entry which is preliminary data.</text>
</comment>
<accession>A0A830GKR4</accession>
<dbReference type="RefSeq" id="WP_188996540.1">
    <property type="nucleotide sequence ID" value="NZ_BMOU01000002.1"/>
</dbReference>
<evidence type="ECO:0000313" key="2">
    <source>
        <dbReference type="Proteomes" id="UP000605784"/>
    </source>
</evidence>
<protein>
    <submittedName>
        <fullName evidence="1">Uncharacterized protein</fullName>
    </submittedName>
</protein>
<organism evidence="1 2">
    <name type="scientific">Haloarcula pellucida</name>
    <dbReference type="NCBI Taxonomy" id="1427151"/>
    <lineage>
        <taxon>Archaea</taxon>
        <taxon>Methanobacteriati</taxon>
        <taxon>Methanobacteriota</taxon>
        <taxon>Stenosarchaea group</taxon>
        <taxon>Halobacteria</taxon>
        <taxon>Halobacteriales</taxon>
        <taxon>Haloarculaceae</taxon>
        <taxon>Haloarcula</taxon>
    </lineage>
</organism>
<dbReference type="InterPro" id="IPR055975">
    <property type="entry name" value="DUF7553"/>
</dbReference>